<reference evidence="2 3" key="1">
    <citation type="journal article" date="2018" name="Sci. Rep.">
        <title>Comparative genomics provides insights into the lifestyle and reveals functional heterogeneity of dark septate endophytic fungi.</title>
        <authorList>
            <person name="Knapp D.G."/>
            <person name="Nemeth J.B."/>
            <person name="Barry K."/>
            <person name="Hainaut M."/>
            <person name="Henrissat B."/>
            <person name="Johnson J."/>
            <person name="Kuo A."/>
            <person name="Lim J.H.P."/>
            <person name="Lipzen A."/>
            <person name="Nolan M."/>
            <person name="Ohm R.A."/>
            <person name="Tamas L."/>
            <person name="Grigoriev I.V."/>
            <person name="Spatafora J.W."/>
            <person name="Nagy L.G."/>
            <person name="Kovacs G.M."/>
        </authorList>
    </citation>
    <scope>NUCLEOTIDE SEQUENCE [LARGE SCALE GENOMIC DNA]</scope>
    <source>
        <strain evidence="2 3">DSE2036</strain>
    </source>
</reference>
<gene>
    <name evidence="2" type="ORF">DM02DRAFT_608980</name>
</gene>
<dbReference type="AlphaFoldDB" id="A0A2V1E9Y7"/>
<evidence type="ECO:0000313" key="3">
    <source>
        <dbReference type="Proteomes" id="UP000244855"/>
    </source>
</evidence>
<proteinExistence type="predicted"/>
<feature type="compositionally biased region" description="Low complexity" evidence="1">
    <location>
        <begin position="52"/>
        <end position="61"/>
    </location>
</feature>
<evidence type="ECO:0008006" key="4">
    <source>
        <dbReference type="Google" id="ProtNLM"/>
    </source>
</evidence>
<feature type="compositionally biased region" description="Low complexity" evidence="1">
    <location>
        <begin position="24"/>
        <end position="40"/>
    </location>
</feature>
<dbReference type="Proteomes" id="UP000244855">
    <property type="component" value="Unassembled WGS sequence"/>
</dbReference>
<accession>A0A2V1E9Y7</accession>
<name>A0A2V1E9Y7_9PLEO</name>
<sequence>MDSSNPWANQTGSGNASSYTPHYQEGQQPGGLQQHPPFQQTQSPPPAHDSYHSYQQPSQQQHPEHPQQPPQQQGGVTGAGYEAPPGLPPRRSATEQALPQGQDHSHQVEVMQSYEMSREQTEDELNQSILQREFPGIDSSLIAAIYNDSGSLSATREMLQELTTGD</sequence>
<evidence type="ECO:0000313" key="2">
    <source>
        <dbReference type="EMBL" id="PVI07438.1"/>
    </source>
</evidence>
<dbReference type="OrthoDB" id="20105at2759"/>
<evidence type="ECO:0000256" key="1">
    <source>
        <dbReference type="SAM" id="MobiDB-lite"/>
    </source>
</evidence>
<feature type="compositionally biased region" description="Polar residues" evidence="1">
    <location>
        <begin position="1"/>
        <end position="21"/>
    </location>
</feature>
<keyword evidence="3" id="KW-1185">Reference proteome</keyword>
<feature type="region of interest" description="Disordered" evidence="1">
    <location>
        <begin position="1"/>
        <end position="125"/>
    </location>
</feature>
<organism evidence="2 3">
    <name type="scientific">Periconia macrospinosa</name>
    <dbReference type="NCBI Taxonomy" id="97972"/>
    <lineage>
        <taxon>Eukaryota</taxon>
        <taxon>Fungi</taxon>
        <taxon>Dikarya</taxon>
        <taxon>Ascomycota</taxon>
        <taxon>Pezizomycotina</taxon>
        <taxon>Dothideomycetes</taxon>
        <taxon>Pleosporomycetidae</taxon>
        <taxon>Pleosporales</taxon>
        <taxon>Massarineae</taxon>
        <taxon>Periconiaceae</taxon>
        <taxon>Periconia</taxon>
    </lineage>
</organism>
<protein>
    <recommendedName>
        <fullName evidence="4">CUE domain-containing protein</fullName>
    </recommendedName>
</protein>
<dbReference type="EMBL" id="KZ805304">
    <property type="protein sequence ID" value="PVI07438.1"/>
    <property type="molecule type" value="Genomic_DNA"/>
</dbReference>